<dbReference type="EMBL" id="PIUK01000152">
    <property type="protein sequence ID" value="MBY6277230.1"/>
    <property type="molecule type" value="Genomic_DNA"/>
</dbReference>
<dbReference type="InterPro" id="IPR036135">
    <property type="entry name" value="MoeA_linker/N_sf"/>
</dbReference>
<comment type="similarity">
    <text evidence="4 10">Belongs to the MoeA family.</text>
</comment>
<dbReference type="InterPro" id="IPR036425">
    <property type="entry name" value="MoaB/Mog-like_dom_sf"/>
</dbReference>
<dbReference type="Gene3D" id="3.90.105.10">
    <property type="entry name" value="Molybdopterin biosynthesis moea protein, domain 2"/>
    <property type="match status" value="1"/>
</dbReference>
<dbReference type="SUPFAM" id="SSF63882">
    <property type="entry name" value="MoeA N-terminal region -like"/>
    <property type="match status" value="1"/>
</dbReference>
<keyword evidence="10" id="KW-0808">Transferase</keyword>
<dbReference type="Gene3D" id="2.170.190.11">
    <property type="entry name" value="Molybdopterin biosynthesis moea protein, domain 3"/>
    <property type="match status" value="1"/>
</dbReference>
<comment type="cofactor">
    <cofactor evidence="10">
        <name>Mg(2+)</name>
        <dbReference type="ChEBI" id="CHEBI:18420"/>
    </cofactor>
</comment>
<evidence type="ECO:0000256" key="5">
    <source>
        <dbReference type="ARBA" id="ARBA00013269"/>
    </source>
</evidence>
<keyword evidence="10" id="KW-0460">Magnesium</keyword>
<dbReference type="InterPro" id="IPR001453">
    <property type="entry name" value="MoaB/Mog_dom"/>
</dbReference>
<comment type="function">
    <text evidence="1 10">Catalyzes the insertion of molybdate into adenylated molybdopterin with the concomitant release of AMP.</text>
</comment>
<dbReference type="NCBIfam" id="TIGR00177">
    <property type="entry name" value="molyb_syn"/>
    <property type="match status" value="1"/>
</dbReference>
<sequence>MDFFTLKSVEEARVEFLGAVTRRMPAERVAREEALGRITAAPVPAPEDLPPFPRSSVDGYAVLSADTFGASEGLPAYLTVTAEIPMGQVSAVPLHPGEAQKIATGGALPEGADAVVMVEHTEQSAPDEIAVLRPVSPGENVMQRGEDCRAGEPLLPAGRMIRAQEAALLAHAGVREVDVVRRPRVAIISTGDELVPPEEAPGPGQIRESNGQAMRALVLRDGGEPHYLGLARDDEQEILSLLRQGLAYDLVLISGGSSVGARDLTSRLIDQLGSPGVLVHGVQLKPGKPTILAVCDGVPVVGLPGHPVSAQVVYGLFVAPLLRQMQGLPPEPEFRPTVRARLTKNVASAAGRTDVVRVRLFRKDGEVWAEPVHGKSGLISTLVRADGFLIIPSAREGLLAGDTVEVEVLA</sequence>
<evidence type="ECO:0000313" key="13">
    <source>
        <dbReference type="Proteomes" id="UP000732377"/>
    </source>
</evidence>
<dbReference type="GO" id="GO:0006777">
    <property type="term" value="P:Mo-molybdopterin cofactor biosynthetic process"/>
    <property type="evidence" value="ECO:0007669"/>
    <property type="project" value="UniProtKB-UniRule"/>
</dbReference>
<dbReference type="Pfam" id="PF03453">
    <property type="entry name" value="MoeA_N"/>
    <property type="match status" value="1"/>
</dbReference>
<proteinExistence type="inferred from homology"/>
<evidence type="ECO:0000256" key="1">
    <source>
        <dbReference type="ARBA" id="ARBA00002901"/>
    </source>
</evidence>
<dbReference type="InterPro" id="IPR005110">
    <property type="entry name" value="MoeA_linker/N"/>
</dbReference>
<comment type="catalytic activity">
    <reaction evidence="9">
        <text>adenylyl-molybdopterin + molybdate = Mo-molybdopterin + AMP + H(+)</text>
        <dbReference type="Rhea" id="RHEA:35047"/>
        <dbReference type="ChEBI" id="CHEBI:15378"/>
        <dbReference type="ChEBI" id="CHEBI:36264"/>
        <dbReference type="ChEBI" id="CHEBI:62727"/>
        <dbReference type="ChEBI" id="CHEBI:71302"/>
        <dbReference type="ChEBI" id="CHEBI:456215"/>
        <dbReference type="EC" id="2.10.1.1"/>
    </reaction>
</comment>
<dbReference type="InterPro" id="IPR005111">
    <property type="entry name" value="MoeA_C_domain_IV"/>
</dbReference>
<evidence type="ECO:0000256" key="3">
    <source>
        <dbReference type="ARBA" id="ARBA00005046"/>
    </source>
</evidence>
<dbReference type="Pfam" id="PF00994">
    <property type="entry name" value="MoCF_biosynth"/>
    <property type="match status" value="1"/>
</dbReference>
<name>A0A953I454_SYMTR</name>
<dbReference type="GO" id="GO:0061599">
    <property type="term" value="F:molybdopterin molybdotransferase activity"/>
    <property type="evidence" value="ECO:0007669"/>
    <property type="project" value="UniProtKB-UniRule"/>
</dbReference>
<dbReference type="Gene3D" id="3.40.980.10">
    <property type="entry name" value="MoaB/Mog-like domain"/>
    <property type="match status" value="1"/>
</dbReference>
<comment type="caution">
    <text evidence="12">The sequence shown here is derived from an EMBL/GenBank/DDBJ whole genome shotgun (WGS) entry which is preliminary data.</text>
</comment>
<dbReference type="Proteomes" id="UP000732377">
    <property type="component" value="Unassembled WGS sequence"/>
</dbReference>
<accession>A0A953I454</accession>
<dbReference type="Pfam" id="PF03454">
    <property type="entry name" value="MoeA_C"/>
    <property type="match status" value="1"/>
</dbReference>
<keyword evidence="7 10" id="KW-0500">Molybdenum</keyword>
<evidence type="ECO:0000256" key="6">
    <source>
        <dbReference type="ARBA" id="ARBA00021108"/>
    </source>
</evidence>
<evidence type="ECO:0000259" key="11">
    <source>
        <dbReference type="SMART" id="SM00852"/>
    </source>
</evidence>
<dbReference type="EC" id="2.10.1.1" evidence="5 10"/>
<feature type="domain" description="MoaB/Mog" evidence="11">
    <location>
        <begin position="186"/>
        <end position="324"/>
    </location>
</feature>
<dbReference type="NCBIfam" id="NF045515">
    <property type="entry name" value="Glp_gephyrin"/>
    <property type="match status" value="1"/>
</dbReference>
<dbReference type="PANTHER" id="PTHR10192:SF5">
    <property type="entry name" value="GEPHYRIN"/>
    <property type="match status" value="1"/>
</dbReference>
<dbReference type="GO" id="GO:0046872">
    <property type="term" value="F:metal ion binding"/>
    <property type="evidence" value="ECO:0007669"/>
    <property type="project" value="UniProtKB-UniRule"/>
</dbReference>
<dbReference type="SUPFAM" id="SSF53218">
    <property type="entry name" value="Molybdenum cofactor biosynthesis proteins"/>
    <property type="match status" value="1"/>
</dbReference>
<evidence type="ECO:0000256" key="9">
    <source>
        <dbReference type="ARBA" id="ARBA00047317"/>
    </source>
</evidence>
<dbReference type="AlphaFoldDB" id="A0A953I454"/>
<protein>
    <recommendedName>
        <fullName evidence="6 10">Molybdopterin molybdenumtransferase</fullName>
        <ecNumber evidence="5 10">2.10.1.1</ecNumber>
    </recommendedName>
</protein>
<dbReference type="CDD" id="cd00887">
    <property type="entry name" value="MoeA"/>
    <property type="match status" value="1"/>
</dbReference>
<gene>
    <name evidence="12" type="ORF">CWE10_13645</name>
</gene>
<organism evidence="12 13">
    <name type="scientific">Symbiobacterium thermophilum</name>
    <dbReference type="NCBI Taxonomy" id="2734"/>
    <lineage>
        <taxon>Bacteria</taxon>
        <taxon>Bacillati</taxon>
        <taxon>Bacillota</taxon>
        <taxon>Clostridia</taxon>
        <taxon>Eubacteriales</taxon>
        <taxon>Symbiobacteriaceae</taxon>
        <taxon>Symbiobacterium</taxon>
    </lineage>
</organism>
<comment type="pathway">
    <text evidence="3 10">Cofactor biosynthesis; molybdopterin biosynthesis.</text>
</comment>
<dbReference type="InterPro" id="IPR036688">
    <property type="entry name" value="MoeA_C_domain_IV_sf"/>
</dbReference>
<evidence type="ECO:0000256" key="10">
    <source>
        <dbReference type="RuleBase" id="RU365090"/>
    </source>
</evidence>
<dbReference type="SMART" id="SM00852">
    <property type="entry name" value="MoCF_biosynth"/>
    <property type="match status" value="1"/>
</dbReference>
<dbReference type="SUPFAM" id="SSF63867">
    <property type="entry name" value="MoeA C-terminal domain-like"/>
    <property type="match status" value="1"/>
</dbReference>
<dbReference type="PANTHER" id="PTHR10192">
    <property type="entry name" value="MOLYBDOPTERIN BIOSYNTHESIS PROTEIN"/>
    <property type="match status" value="1"/>
</dbReference>
<evidence type="ECO:0000313" key="12">
    <source>
        <dbReference type="EMBL" id="MBY6277230.1"/>
    </source>
</evidence>
<dbReference type="RefSeq" id="WP_011197023.1">
    <property type="nucleotide sequence ID" value="NZ_PIUK01000152.1"/>
</dbReference>
<evidence type="ECO:0000256" key="7">
    <source>
        <dbReference type="ARBA" id="ARBA00022505"/>
    </source>
</evidence>
<evidence type="ECO:0000256" key="4">
    <source>
        <dbReference type="ARBA" id="ARBA00010763"/>
    </source>
</evidence>
<dbReference type="OMA" id="TEYQRGI"/>
<dbReference type="Gene3D" id="2.40.340.10">
    <property type="entry name" value="MoeA, C-terminal, domain IV"/>
    <property type="match status" value="1"/>
</dbReference>
<dbReference type="InterPro" id="IPR008284">
    <property type="entry name" value="MoCF_biosynth_CS"/>
</dbReference>
<reference evidence="12" key="1">
    <citation type="submission" date="2017-11" db="EMBL/GenBank/DDBJ databases">
        <title>Three new genomes from thermophilic consortium.</title>
        <authorList>
            <person name="Quaggio R."/>
            <person name="Amgarten D."/>
            <person name="Setubal J.C."/>
        </authorList>
    </citation>
    <scope>NUCLEOTIDE SEQUENCE</scope>
    <source>
        <strain evidence="12">ZCTH01-B2</strain>
    </source>
</reference>
<keyword evidence="8 10" id="KW-0501">Molybdenum cofactor biosynthesis</keyword>
<evidence type="ECO:0000256" key="2">
    <source>
        <dbReference type="ARBA" id="ARBA00003487"/>
    </source>
</evidence>
<comment type="function">
    <text evidence="2">May be involved in the biosynthesis of molybdopterin.</text>
</comment>
<dbReference type="GO" id="GO:0005829">
    <property type="term" value="C:cytosol"/>
    <property type="evidence" value="ECO:0007669"/>
    <property type="project" value="TreeGrafter"/>
</dbReference>
<evidence type="ECO:0000256" key="8">
    <source>
        <dbReference type="ARBA" id="ARBA00023150"/>
    </source>
</evidence>
<keyword evidence="10" id="KW-0479">Metal-binding</keyword>
<dbReference type="PROSITE" id="PS01079">
    <property type="entry name" value="MOCF_BIOSYNTHESIS_2"/>
    <property type="match status" value="1"/>
</dbReference>
<dbReference type="InterPro" id="IPR038987">
    <property type="entry name" value="MoeA-like"/>
</dbReference>